<feature type="domain" description="Multidrug resistance protein MdtA-like C-terminal permuted SH3" evidence="8">
    <location>
        <begin position="369"/>
        <end position="420"/>
    </location>
</feature>
<dbReference type="Gene3D" id="1.10.287.470">
    <property type="entry name" value="Helix hairpin bin"/>
    <property type="match status" value="1"/>
</dbReference>
<dbReference type="Gene3D" id="2.40.420.20">
    <property type="match status" value="1"/>
</dbReference>
<evidence type="ECO:0000256" key="2">
    <source>
        <dbReference type="ARBA" id="ARBA00009477"/>
    </source>
</evidence>
<dbReference type="PANTHER" id="PTHR30469:SF11">
    <property type="entry name" value="BLL4320 PROTEIN"/>
    <property type="match status" value="1"/>
</dbReference>
<dbReference type="PANTHER" id="PTHR30469">
    <property type="entry name" value="MULTIDRUG RESISTANCE PROTEIN MDTA"/>
    <property type="match status" value="1"/>
</dbReference>
<evidence type="ECO:0000256" key="1">
    <source>
        <dbReference type="ARBA" id="ARBA00004196"/>
    </source>
</evidence>
<dbReference type="AlphaFoldDB" id="A0A286IBX4"/>
<comment type="similarity">
    <text evidence="2">Belongs to the membrane fusion protein (MFP) (TC 8.A.1) family.</text>
</comment>
<dbReference type="SUPFAM" id="SSF111369">
    <property type="entry name" value="HlyD-like secretion proteins"/>
    <property type="match status" value="1"/>
</dbReference>
<sequence>MLRCLPLTRRYVEHLKCSVRNCIGRHGWPYCRSRGKRGVGDGFRGTELKDTNLKLWKQTLLSLALIAVAFVTWSWAYPGAHEVLVRNGLERISLFAPETEADRAGSAAGKNGAGQRGRRGGREAIVVVAPVSEGVVNDRLTAIGTGQAVQSVSVRTLVSSQIADIPVRPGSRVERGDVLIRLDAAEEELAVERARLIVEDAAAKVTRLQSLVASSAVSSVEADQAQNALDAAKVALKEAELELSRRTVTAPISGSLGILAVNTGDYVTSQSEIASIDDRSQILIEFYVPERFASGMEIGKQVTALASSRPGERFSGEISAVDNRVDETSRTLRVRARIANDEDTLRAGMSFEVSMKFEGERWPAVDPLAIQWDSAGPYVWKITDSTAERVDVAIIQRNSDSVLVKAELAPGDEVVTEGVQSVRPGATVRVIDGSQPPAGNRQQGAAREPTAQRSTAQAAGGNGA</sequence>
<dbReference type="Pfam" id="PF25917">
    <property type="entry name" value="BSH_RND"/>
    <property type="match status" value="1"/>
</dbReference>
<dbReference type="GO" id="GO:1990281">
    <property type="term" value="C:efflux pump complex"/>
    <property type="evidence" value="ECO:0007669"/>
    <property type="project" value="TreeGrafter"/>
</dbReference>
<dbReference type="OrthoDB" id="9806939at2"/>
<dbReference type="InterPro" id="IPR058625">
    <property type="entry name" value="MdtA-like_BSH"/>
</dbReference>
<keyword evidence="10" id="KW-1185">Reference proteome</keyword>
<feature type="region of interest" description="Disordered" evidence="4">
    <location>
        <begin position="429"/>
        <end position="464"/>
    </location>
</feature>
<dbReference type="EMBL" id="OCPC01000003">
    <property type="protein sequence ID" value="SOE17618.1"/>
    <property type="molecule type" value="Genomic_DNA"/>
</dbReference>
<dbReference type="InterPro" id="IPR058792">
    <property type="entry name" value="Beta-barrel_RND_2"/>
</dbReference>
<evidence type="ECO:0000256" key="4">
    <source>
        <dbReference type="SAM" id="MobiDB-lite"/>
    </source>
</evidence>
<evidence type="ECO:0000259" key="7">
    <source>
        <dbReference type="Pfam" id="PF25954"/>
    </source>
</evidence>
<accession>A0A286IBX4</accession>
<dbReference type="Gene3D" id="2.40.30.170">
    <property type="match status" value="1"/>
</dbReference>
<dbReference type="Pfam" id="PF25954">
    <property type="entry name" value="Beta-barrel_RND_2"/>
    <property type="match status" value="1"/>
</dbReference>
<proteinExistence type="inferred from homology"/>
<reference evidence="10" key="1">
    <citation type="submission" date="2017-08" db="EMBL/GenBank/DDBJ databases">
        <authorList>
            <person name="Varghese N."/>
            <person name="Submissions S."/>
        </authorList>
    </citation>
    <scope>NUCLEOTIDE SEQUENCE [LARGE SCALE GENOMIC DNA]</scope>
    <source>
        <strain evidence="10">KCTC 23107</strain>
    </source>
</reference>
<dbReference type="NCBIfam" id="TIGR01730">
    <property type="entry name" value="RND_mfp"/>
    <property type="match status" value="1"/>
</dbReference>
<gene>
    <name evidence="9" type="ORF">SAMN05877838_2519</name>
</gene>
<evidence type="ECO:0000256" key="5">
    <source>
        <dbReference type="SAM" id="Phobius"/>
    </source>
</evidence>
<keyword evidence="5" id="KW-0812">Transmembrane</keyword>
<evidence type="ECO:0000313" key="9">
    <source>
        <dbReference type="EMBL" id="SOE17618.1"/>
    </source>
</evidence>
<organism evidence="9 10">
    <name type="scientific">Hoeflea halophila</name>
    <dbReference type="NCBI Taxonomy" id="714899"/>
    <lineage>
        <taxon>Bacteria</taxon>
        <taxon>Pseudomonadati</taxon>
        <taxon>Pseudomonadota</taxon>
        <taxon>Alphaproteobacteria</taxon>
        <taxon>Hyphomicrobiales</taxon>
        <taxon>Rhizobiaceae</taxon>
        <taxon>Hoeflea</taxon>
    </lineage>
</organism>
<evidence type="ECO:0000259" key="8">
    <source>
        <dbReference type="Pfam" id="PF25967"/>
    </source>
</evidence>
<dbReference type="InterPro" id="IPR058627">
    <property type="entry name" value="MdtA-like_C"/>
</dbReference>
<dbReference type="Proteomes" id="UP000219465">
    <property type="component" value="Unassembled WGS sequence"/>
</dbReference>
<evidence type="ECO:0000256" key="3">
    <source>
        <dbReference type="ARBA" id="ARBA00022448"/>
    </source>
</evidence>
<keyword evidence="5" id="KW-1133">Transmembrane helix</keyword>
<dbReference type="FunFam" id="2.40.30.170:FF:000010">
    <property type="entry name" value="Efflux RND transporter periplasmic adaptor subunit"/>
    <property type="match status" value="1"/>
</dbReference>
<protein>
    <submittedName>
        <fullName evidence="9">RND family efflux transporter MFP subunit</fullName>
    </submittedName>
</protein>
<keyword evidence="5" id="KW-0472">Membrane</keyword>
<dbReference type="InterPro" id="IPR006143">
    <property type="entry name" value="RND_pump_MFP"/>
</dbReference>
<evidence type="ECO:0000313" key="10">
    <source>
        <dbReference type="Proteomes" id="UP000219465"/>
    </source>
</evidence>
<dbReference type="Gene3D" id="2.40.50.100">
    <property type="match status" value="1"/>
</dbReference>
<comment type="subcellular location">
    <subcellularLocation>
        <location evidence="1">Cell envelope</location>
    </subcellularLocation>
</comment>
<name>A0A286IBX4_9HYPH</name>
<evidence type="ECO:0000259" key="6">
    <source>
        <dbReference type="Pfam" id="PF25917"/>
    </source>
</evidence>
<dbReference type="GO" id="GO:0015562">
    <property type="term" value="F:efflux transmembrane transporter activity"/>
    <property type="evidence" value="ECO:0007669"/>
    <property type="project" value="TreeGrafter"/>
</dbReference>
<keyword evidence="3" id="KW-0813">Transport</keyword>
<dbReference type="Pfam" id="PF25967">
    <property type="entry name" value="RND-MFP_C"/>
    <property type="match status" value="1"/>
</dbReference>
<feature type="domain" description="Multidrug resistance protein MdtA-like barrel-sandwich hybrid" evidence="6">
    <location>
        <begin position="151"/>
        <end position="271"/>
    </location>
</feature>
<feature type="transmembrane region" description="Helical" evidence="5">
    <location>
        <begin position="59"/>
        <end position="77"/>
    </location>
</feature>
<feature type="domain" description="CusB-like beta-barrel" evidence="7">
    <location>
        <begin position="284"/>
        <end position="356"/>
    </location>
</feature>